<dbReference type="InterPro" id="IPR051539">
    <property type="entry name" value="T4SS-coupling_protein"/>
</dbReference>
<dbReference type="Pfam" id="PF10412">
    <property type="entry name" value="TrwB_AAD_bind"/>
    <property type="match status" value="1"/>
</dbReference>
<proteinExistence type="predicted"/>
<feature type="region of interest" description="Disordered" evidence="6">
    <location>
        <begin position="685"/>
        <end position="721"/>
    </location>
</feature>
<evidence type="ECO:0000259" key="7">
    <source>
        <dbReference type="Pfam" id="PF10412"/>
    </source>
</evidence>
<keyword evidence="8" id="KW-0238">DNA-binding</keyword>
<dbReference type="PANTHER" id="PTHR37937">
    <property type="entry name" value="CONJUGATIVE TRANSFER: DNA TRANSPORT"/>
    <property type="match status" value="1"/>
</dbReference>
<organism evidence="8 9">
    <name type="scientific">Nesterenkonia sedimenti</name>
    <dbReference type="NCBI Taxonomy" id="1463632"/>
    <lineage>
        <taxon>Bacteria</taxon>
        <taxon>Bacillati</taxon>
        <taxon>Actinomycetota</taxon>
        <taxon>Actinomycetes</taxon>
        <taxon>Micrococcales</taxon>
        <taxon>Micrococcaceae</taxon>
        <taxon>Nesterenkonia</taxon>
    </lineage>
</organism>
<keyword evidence="9" id="KW-1185">Reference proteome</keyword>
<dbReference type="Proteomes" id="UP000523139">
    <property type="component" value="Unassembled WGS sequence"/>
</dbReference>
<name>A0A7X8THE7_9MICC</name>
<evidence type="ECO:0000256" key="3">
    <source>
        <dbReference type="ARBA" id="ARBA00022692"/>
    </source>
</evidence>
<dbReference type="InterPro" id="IPR027417">
    <property type="entry name" value="P-loop_NTPase"/>
</dbReference>
<evidence type="ECO:0000256" key="6">
    <source>
        <dbReference type="SAM" id="MobiDB-lite"/>
    </source>
</evidence>
<evidence type="ECO:0000256" key="4">
    <source>
        <dbReference type="ARBA" id="ARBA00022989"/>
    </source>
</evidence>
<keyword evidence="2" id="KW-1003">Cell membrane</keyword>
<accession>A0A7X8THE7</accession>
<keyword evidence="5" id="KW-0472">Membrane</keyword>
<comment type="caution">
    <text evidence="8">The sequence shown here is derived from an EMBL/GenBank/DDBJ whole genome shotgun (WGS) entry which is preliminary data.</text>
</comment>
<sequence length="721" mass="77866">MPLLKPKTHTWVWRQLVFTGPVTPQATRAVLAQIAAAVHLGEIILELRATSNHTCWLLATTPEASAEVSRMLTGQLGVRVVEQRQPRTAPVLSTKSVISGKRPVLNQEKVTAAITALHAAVGGLSDGQQAVLQLMFGRRYPAYSPSSEALSPWHKARTGQHGFAVHLRLAATAESPEQARSVIRRLRSALKLLETPGVQIVLTDENPRLIQQGILPPRWLNRLTAAEAAGLTGWPISENDQMPGAGSIHPRHLPPPAHIIDTDRIIGTSSAAGFEETRVGIPIKDAAHAWLLGKTGSGKSTTLLGLIDADIRAQRSVLLLDPKGDIVQGAAGLHPEDTDRQIIVIDPSSDRPVGLNPLAGPTGLAAVRADNLLAIFEGLDERPWGASTRQVFSAALHTLTRVTDSQGRSATLLWLVPLLTDTGFRTRVLKRVDDLTGLEDFWSQYEAKTPAAQQYDIAPVLRRIHPLLLRRGLRAMLGQPEPRWSLNTFFTQPTTILCSLNKGLLGAETARLIGNLLVSMIWQQTLARQSVPAEHRRPVSVVIDEAHDFLSSFSGDMAEALAMARSLRTNFVLATQQIDGQLSPQMYSAISSNCRNQIIWGTSPKDAATLAKYADGLDAQDFIQLPKYHAQANLLHNGQSTGWMTLKLNPGPSQVTDPANVIATAAQLYGQPITEVEKDIAALSAPAAAVPSGGAGSVEEPARASDDDPESQPPVFGRRHP</sequence>
<evidence type="ECO:0000313" key="9">
    <source>
        <dbReference type="Proteomes" id="UP000523139"/>
    </source>
</evidence>
<protein>
    <submittedName>
        <fullName evidence="8">Type IV secretion system DNA-binding domain-containing protein</fullName>
    </submittedName>
</protein>
<dbReference type="GO" id="GO:0005886">
    <property type="term" value="C:plasma membrane"/>
    <property type="evidence" value="ECO:0007669"/>
    <property type="project" value="UniProtKB-SubCell"/>
</dbReference>
<dbReference type="InterPro" id="IPR019476">
    <property type="entry name" value="T4SS_TraD_DNA-bd"/>
</dbReference>
<reference evidence="8 9" key="1">
    <citation type="submission" date="2020-04" db="EMBL/GenBank/DDBJ databases">
        <title>Nesterenkonia sp. nov., isolated from marine sediment.</title>
        <authorList>
            <person name="Zhang G."/>
        </authorList>
    </citation>
    <scope>NUCLEOTIDE SEQUENCE [LARGE SCALE GENOMIC DNA]</scope>
    <source>
        <strain evidence="8 9">MY13</strain>
    </source>
</reference>
<keyword evidence="3" id="KW-0812">Transmembrane</keyword>
<gene>
    <name evidence="8" type="ORF">HGQ17_01135</name>
</gene>
<dbReference type="CDD" id="cd01127">
    <property type="entry name" value="TrwB_TraG_TraD_VirD4"/>
    <property type="match status" value="1"/>
</dbReference>
<comment type="subcellular location">
    <subcellularLocation>
        <location evidence="1">Cell membrane</location>
        <topology evidence="1">Multi-pass membrane protein</topology>
    </subcellularLocation>
</comment>
<feature type="domain" description="Type IV secretion system coupling protein TraD DNA-binding" evidence="7">
    <location>
        <begin position="285"/>
        <end position="620"/>
    </location>
</feature>
<dbReference type="RefSeq" id="WP_168886122.1">
    <property type="nucleotide sequence ID" value="NZ_JABAHY010000001.1"/>
</dbReference>
<evidence type="ECO:0000256" key="5">
    <source>
        <dbReference type="ARBA" id="ARBA00023136"/>
    </source>
</evidence>
<dbReference type="SUPFAM" id="SSF52540">
    <property type="entry name" value="P-loop containing nucleoside triphosphate hydrolases"/>
    <property type="match status" value="1"/>
</dbReference>
<dbReference type="EMBL" id="JABAHY010000001">
    <property type="protein sequence ID" value="NLS08629.1"/>
    <property type="molecule type" value="Genomic_DNA"/>
</dbReference>
<evidence type="ECO:0000256" key="1">
    <source>
        <dbReference type="ARBA" id="ARBA00004651"/>
    </source>
</evidence>
<dbReference type="Gene3D" id="3.40.50.300">
    <property type="entry name" value="P-loop containing nucleotide triphosphate hydrolases"/>
    <property type="match status" value="2"/>
</dbReference>
<dbReference type="PANTHER" id="PTHR37937:SF1">
    <property type="entry name" value="CONJUGATIVE TRANSFER: DNA TRANSPORT"/>
    <property type="match status" value="1"/>
</dbReference>
<dbReference type="GO" id="GO:0003677">
    <property type="term" value="F:DNA binding"/>
    <property type="evidence" value="ECO:0007669"/>
    <property type="project" value="UniProtKB-KW"/>
</dbReference>
<evidence type="ECO:0000256" key="2">
    <source>
        <dbReference type="ARBA" id="ARBA00022475"/>
    </source>
</evidence>
<evidence type="ECO:0000313" key="8">
    <source>
        <dbReference type="EMBL" id="NLS08629.1"/>
    </source>
</evidence>
<keyword evidence="4" id="KW-1133">Transmembrane helix</keyword>
<dbReference type="AlphaFoldDB" id="A0A7X8THE7"/>